<evidence type="ECO:0000313" key="7">
    <source>
        <dbReference type="EMBL" id="OGM01835.1"/>
    </source>
</evidence>
<proteinExistence type="predicted"/>
<dbReference type="GO" id="GO:0016020">
    <property type="term" value="C:membrane"/>
    <property type="evidence" value="ECO:0007669"/>
    <property type="project" value="UniProtKB-SubCell"/>
</dbReference>
<evidence type="ECO:0000256" key="1">
    <source>
        <dbReference type="ARBA" id="ARBA00004141"/>
    </source>
</evidence>
<dbReference type="PANTHER" id="PTHR12778">
    <property type="entry name" value="SOLUTE CARRIER FAMILY 33 ACETYL-COA TRANSPORTER -RELATED"/>
    <property type="match status" value="1"/>
</dbReference>
<keyword evidence="5 6" id="KW-0472">Membrane</keyword>
<evidence type="ECO:0000256" key="5">
    <source>
        <dbReference type="ARBA" id="ARBA00023136"/>
    </source>
</evidence>
<feature type="transmembrane region" description="Helical" evidence="6">
    <location>
        <begin position="372"/>
        <end position="392"/>
    </location>
</feature>
<dbReference type="Proteomes" id="UP000178735">
    <property type="component" value="Unassembled WGS sequence"/>
</dbReference>
<dbReference type="InterPro" id="IPR011701">
    <property type="entry name" value="MFS"/>
</dbReference>
<feature type="transmembrane region" description="Helical" evidence="6">
    <location>
        <begin position="94"/>
        <end position="118"/>
    </location>
</feature>
<keyword evidence="2" id="KW-0813">Transport</keyword>
<evidence type="ECO:0000256" key="6">
    <source>
        <dbReference type="SAM" id="Phobius"/>
    </source>
</evidence>
<gene>
    <name evidence="7" type="ORF">A2008_05965</name>
</gene>
<comment type="caution">
    <text evidence="7">The sequence shown here is derived from an EMBL/GenBank/DDBJ whole genome shotgun (WGS) entry which is preliminary data.</text>
</comment>
<feature type="transmembrane region" description="Helical" evidence="6">
    <location>
        <begin position="68"/>
        <end position="88"/>
    </location>
</feature>
<dbReference type="SUPFAM" id="SSF103473">
    <property type="entry name" value="MFS general substrate transporter"/>
    <property type="match status" value="1"/>
</dbReference>
<name>A0A1F7WID9_9BACT</name>
<organism evidence="7 8">
    <name type="scientific">Candidatus Wallbacteria bacterium GWC2_49_35</name>
    <dbReference type="NCBI Taxonomy" id="1817813"/>
    <lineage>
        <taxon>Bacteria</taxon>
        <taxon>Candidatus Walliibacteriota</taxon>
    </lineage>
</organism>
<comment type="subcellular location">
    <subcellularLocation>
        <location evidence="1">Membrane</location>
        <topology evidence="1">Multi-pass membrane protein</topology>
    </subcellularLocation>
</comment>
<protein>
    <submittedName>
        <fullName evidence="7">AmpG family muropeptide MFS transporter</fullName>
    </submittedName>
</protein>
<dbReference type="EMBL" id="MGFH01000223">
    <property type="protein sequence ID" value="OGM01835.1"/>
    <property type="molecule type" value="Genomic_DNA"/>
</dbReference>
<feature type="transmembrane region" description="Helical" evidence="6">
    <location>
        <begin position="34"/>
        <end position="56"/>
    </location>
</feature>
<dbReference type="Pfam" id="PF07690">
    <property type="entry name" value="MFS_1"/>
    <property type="match status" value="1"/>
</dbReference>
<evidence type="ECO:0000256" key="3">
    <source>
        <dbReference type="ARBA" id="ARBA00022692"/>
    </source>
</evidence>
<dbReference type="NCBIfam" id="TIGR00901">
    <property type="entry name" value="2A0125"/>
    <property type="match status" value="1"/>
</dbReference>
<evidence type="ECO:0000256" key="4">
    <source>
        <dbReference type="ARBA" id="ARBA00022989"/>
    </source>
</evidence>
<dbReference type="STRING" id="1817813.A2008_05965"/>
<accession>A0A1F7WID9</accession>
<keyword evidence="4 6" id="KW-1133">Transmembrane helix</keyword>
<dbReference type="GO" id="GO:0022857">
    <property type="term" value="F:transmembrane transporter activity"/>
    <property type="evidence" value="ECO:0007669"/>
    <property type="project" value="InterPro"/>
</dbReference>
<dbReference type="AlphaFoldDB" id="A0A1F7WID9"/>
<dbReference type="Gene3D" id="1.20.1250.20">
    <property type="entry name" value="MFS general substrate transporter like domains"/>
    <property type="match status" value="1"/>
</dbReference>
<feature type="transmembrane region" description="Helical" evidence="6">
    <location>
        <begin position="160"/>
        <end position="181"/>
    </location>
</feature>
<evidence type="ECO:0000313" key="8">
    <source>
        <dbReference type="Proteomes" id="UP000178735"/>
    </source>
</evidence>
<dbReference type="InterPro" id="IPR004752">
    <property type="entry name" value="AmpG_permease/AT-1"/>
</dbReference>
<evidence type="ECO:0000256" key="2">
    <source>
        <dbReference type="ARBA" id="ARBA00022448"/>
    </source>
</evidence>
<feature type="transmembrane region" description="Helical" evidence="6">
    <location>
        <begin position="280"/>
        <end position="298"/>
    </location>
</feature>
<reference evidence="7 8" key="1">
    <citation type="journal article" date="2016" name="Nat. Commun.">
        <title>Thousands of microbial genomes shed light on interconnected biogeochemical processes in an aquifer system.</title>
        <authorList>
            <person name="Anantharaman K."/>
            <person name="Brown C.T."/>
            <person name="Hug L.A."/>
            <person name="Sharon I."/>
            <person name="Castelle C.J."/>
            <person name="Probst A.J."/>
            <person name="Thomas B.C."/>
            <person name="Singh A."/>
            <person name="Wilkins M.J."/>
            <person name="Karaoz U."/>
            <person name="Brodie E.L."/>
            <person name="Williams K.H."/>
            <person name="Hubbard S.S."/>
            <person name="Banfield J.F."/>
        </authorList>
    </citation>
    <scope>NUCLEOTIDE SEQUENCE [LARGE SCALE GENOMIC DNA]</scope>
</reference>
<feature type="transmembrane region" description="Helical" evidence="6">
    <location>
        <begin position="248"/>
        <end position="271"/>
    </location>
</feature>
<dbReference type="PANTHER" id="PTHR12778:SF10">
    <property type="entry name" value="MAJOR FACILITATOR SUPERFAMILY DOMAIN-CONTAINING PROTEIN 3"/>
    <property type="match status" value="1"/>
</dbReference>
<dbReference type="InterPro" id="IPR036259">
    <property type="entry name" value="MFS_trans_sf"/>
</dbReference>
<feature type="transmembrane region" description="Helical" evidence="6">
    <location>
        <begin position="208"/>
        <end position="226"/>
    </location>
</feature>
<feature type="transmembrane region" description="Helical" evidence="6">
    <location>
        <begin position="304"/>
        <end position="330"/>
    </location>
</feature>
<keyword evidence="3 6" id="KW-0812">Transmembrane</keyword>
<sequence>MAAIVVLGFASGLPFYLTNKTAQAWMTLEKIDLASIGFMSLAGLPYSLKFLWSPLIDRFRLPFCGRRLGWVAAAQAALAIVIGSMYFAGPSSSLSMFAALTLLIAFFSASQDIAYDAYKIEILEKREMGAGAALSVLGYRAALIAVGAAAFVLADFAGWRIAYLVIAAVMVVIAIVTIIFFREEGVSQPPADFREAVLTPFSEFFERLGFRDAFLSLVFIIFYKYGDSLVSNMSTSFLMLTGFSQSEIGALSGGIGIFATMAGVVAGGAYLSSAGIRSSLILFGILQAASNFMYYALYAAGKNYYLMASTMVVENACAGLGTAAFVAYLMSLCSRRFSATQYALLTSLMAVSRDVMVAPAGKMVVAAGFGNFFLLTVLLSVPGIAIIFAMNVREDEDAVTRAVN</sequence>
<feature type="transmembrane region" description="Helical" evidence="6">
    <location>
        <begin position="130"/>
        <end position="154"/>
    </location>
</feature>